<evidence type="ECO:0000313" key="3">
    <source>
        <dbReference type="EMBL" id="KAF4621288.1"/>
    </source>
</evidence>
<keyword evidence="1" id="KW-0175">Coiled coil</keyword>
<comment type="caution">
    <text evidence="3">The sequence shown here is derived from an EMBL/GenBank/DDBJ whole genome shotgun (WGS) entry which is preliminary data.</text>
</comment>
<feature type="region of interest" description="Disordered" evidence="2">
    <location>
        <begin position="139"/>
        <end position="158"/>
    </location>
</feature>
<evidence type="ECO:0000313" key="4">
    <source>
        <dbReference type="Proteomes" id="UP000521872"/>
    </source>
</evidence>
<dbReference type="AlphaFoldDB" id="A0A8H4R2M1"/>
<reference evidence="3 4" key="1">
    <citation type="submission" date="2019-12" db="EMBL/GenBank/DDBJ databases">
        <authorList>
            <person name="Floudas D."/>
            <person name="Bentzer J."/>
            <person name="Ahren D."/>
            <person name="Johansson T."/>
            <person name="Persson P."/>
            <person name="Tunlid A."/>
        </authorList>
    </citation>
    <scope>NUCLEOTIDE SEQUENCE [LARGE SCALE GENOMIC DNA]</scope>
    <source>
        <strain evidence="3 4">CBS 102.39</strain>
    </source>
</reference>
<accession>A0A8H4R2M1</accession>
<organism evidence="3 4">
    <name type="scientific">Agrocybe pediades</name>
    <dbReference type="NCBI Taxonomy" id="84607"/>
    <lineage>
        <taxon>Eukaryota</taxon>
        <taxon>Fungi</taxon>
        <taxon>Dikarya</taxon>
        <taxon>Basidiomycota</taxon>
        <taxon>Agaricomycotina</taxon>
        <taxon>Agaricomycetes</taxon>
        <taxon>Agaricomycetidae</taxon>
        <taxon>Agaricales</taxon>
        <taxon>Agaricineae</taxon>
        <taxon>Strophariaceae</taxon>
        <taxon>Agrocybe</taxon>
    </lineage>
</organism>
<dbReference type="EMBL" id="JAACJL010000015">
    <property type="protein sequence ID" value="KAF4621288.1"/>
    <property type="molecule type" value="Genomic_DNA"/>
</dbReference>
<sequence length="171" mass="19519">MPVQRLNPAPAETQQLGRHGLLDYVRDAASTIQPVTATEIVLLALVRELGARLERLEQHAFELQAENVFLSAQIAAEKLKYKQVMEQKAEQEEGLDSQTLYEEALREWREAEEKRKRDAAFAKEKNKLAMKAFNNKKAIAAKKGKATTSRRPVLIPIPKAIPRPRKRDFFE</sequence>
<gene>
    <name evidence="3" type="ORF">D9613_000209</name>
</gene>
<feature type="coiled-coil region" evidence="1">
    <location>
        <begin position="46"/>
        <end position="73"/>
    </location>
</feature>
<evidence type="ECO:0000256" key="1">
    <source>
        <dbReference type="SAM" id="Coils"/>
    </source>
</evidence>
<dbReference type="Proteomes" id="UP000521872">
    <property type="component" value="Unassembled WGS sequence"/>
</dbReference>
<protein>
    <submittedName>
        <fullName evidence="3">Uncharacterized protein</fullName>
    </submittedName>
</protein>
<proteinExistence type="predicted"/>
<evidence type="ECO:0000256" key="2">
    <source>
        <dbReference type="SAM" id="MobiDB-lite"/>
    </source>
</evidence>
<keyword evidence="4" id="KW-1185">Reference proteome</keyword>
<name>A0A8H4R2M1_9AGAR</name>